<accession>A0A7W3JRV8</accession>
<organism evidence="2 3">
    <name type="scientific">Alpinimonas psychrophila</name>
    <dbReference type="NCBI Taxonomy" id="748908"/>
    <lineage>
        <taxon>Bacteria</taxon>
        <taxon>Bacillati</taxon>
        <taxon>Actinomycetota</taxon>
        <taxon>Actinomycetes</taxon>
        <taxon>Micrococcales</taxon>
        <taxon>Microbacteriaceae</taxon>
        <taxon>Alpinimonas</taxon>
    </lineage>
</organism>
<sequence length="580" mass="62336">MSSSLALSKHLRELSDERLQGVIAERVVSATGIRDFFDLADALLAPIAIDSAVARMPRPLLASLTLARPSAQANAFAVEQLLALDSDEGVVIFPEVLARLGEQGTGIDFSQDPPAELILGETPERHLRERVSLERGLGTSIALEELARAVGEDPLRELARGGLSAADATRLTERMPLGDMIPKELLSLAARASLIERRGGWWLASDSVSTWITEEAAGRWLALTHAWFDSLSPAERWVLSERSDWGTSLNAFVEWAYPISSAWLETSINESIRLGELLGLNADGHRTQLGALVLAGEWEQAEVLALEAVPPYADLVYVQHDLTIVAPGPLRPPAESALRQLCVVESRGVASTYRLTAAGITAALAAGGTANSILALLTQLSAVDLPQPVTYLIGDVADRFGSITVRAHEAGSVINCADPVVLRTLAADQSLTALTLLRDAEGVLHSRREPATVVGALIDARYPAVMINTAGAIVSLPKRARTIDMRVEHTNPHIAVVDRLRGAREETGNDAAQWIARQLDLAVRDRSIIVVTVGLPDGSSRDFTIEPRGLSNGRLRALDRATEVERTLPVGSITALRQAE</sequence>
<dbReference type="RefSeq" id="WP_182483469.1">
    <property type="nucleotide sequence ID" value="NZ_JACGWU010000001.1"/>
</dbReference>
<comment type="caution">
    <text evidence="2">The sequence shown here is derived from an EMBL/GenBank/DDBJ whole genome shotgun (WGS) entry which is preliminary data.</text>
</comment>
<dbReference type="EMBL" id="JACGWU010000001">
    <property type="protein sequence ID" value="MBA8827992.1"/>
    <property type="molecule type" value="Genomic_DNA"/>
</dbReference>
<dbReference type="Pfam" id="PF13625">
    <property type="entry name" value="Helicase_C_3"/>
    <property type="match status" value="1"/>
</dbReference>
<dbReference type="AlphaFoldDB" id="A0A7W3JRV8"/>
<proteinExistence type="predicted"/>
<dbReference type="Proteomes" id="UP000524237">
    <property type="component" value="Unassembled WGS sequence"/>
</dbReference>
<keyword evidence="3" id="KW-1185">Reference proteome</keyword>
<name>A0A7W3JRV8_9MICO</name>
<evidence type="ECO:0000313" key="2">
    <source>
        <dbReference type="EMBL" id="MBA8827992.1"/>
    </source>
</evidence>
<evidence type="ECO:0000259" key="1">
    <source>
        <dbReference type="Pfam" id="PF13625"/>
    </source>
</evidence>
<gene>
    <name evidence="2" type="ORF">FB555_000063</name>
</gene>
<dbReference type="InterPro" id="IPR032830">
    <property type="entry name" value="XPB/Ssl2_N"/>
</dbReference>
<evidence type="ECO:0000313" key="3">
    <source>
        <dbReference type="Proteomes" id="UP000524237"/>
    </source>
</evidence>
<feature type="domain" description="Helicase XPB/Ssl2 N-terminal" evidence="1">
    <location>
        <begin position="316"/>
        <end position="437"/>
    </location>
</feature>
<protein>
    <recommendedName>
        <fullName evidence="1">Helicase XPB/Ssl2 N-terminal domain-containing protein</fullName>
    </recommendedName>
</protein>
<reference evidence="2 3" key="1">
    <citation type="submission" date="2020-07" db="EMBL/GenBank/DDBJ databases">
        <title>Sequencing the genomes of 1000 actinobacteria strains.</title>
        <authorList>
            <person name="Klenk H.-P."/>
        </authorList>
    </citation>
    <scope>NUCLEOTIDE SEQUENCE [LARGE SCALE GENOMIC DNA]</scope>
    <source>
        <strain evidence="2 3">DSM 23737</strain>
    </source>
</reference>